<dbReference type="KEGG" id="vg:63026688"/>
<feature type="compositionally biased region" description="Low complexity" evidence="1">
    <location>
        <begin position="13"/>
        <end position="28"/>
    </location>
</feature>
<keyword evidence="2" id="KW-1133">Transmembrane helix</keyword>
<dbReference type="Proteomes" id="UP000257630">
    <property type="component" value="Segment"/>
</dbReference>
<feature type="transmembrane region" description="Helical" evidence="2">
    <location>
        <begin position="268"/>
        <end position="286"/>
    </location>
</feature>
<gene>
    <name evidence="3" type="primary">7</name>
    <name evidence="3" type="ORF">SEA_RIBEYE_7</name>
</gene>
<dbReference type="RefSeq" id="YP_010002141.1">
    <property type="nucleotide sequence ID" value="NC_053241.1"/>
</dbReference>
<dbReference type="EMBL" id="MH450129">
    <property type="protein sequence ID" value="AXH44870.1"/>
    <property type="molecule type" value="Genomic_DNA"/>
</dbReference>
<reference evidence="3 4" key="1">
    <citation type="submission" date="2018-06" db="EMBL/GenBank/DDBJ databases">
        <authorList>
            <person name="Plymale R.C."/>
            <person name="Vermillion C.D."/>
            <person name="Bowman H."/>
            <person name="Gills J.R."/>
            <person name="Wooten L.C."/>
            <person name="Askins J.L."/>
            <person name="Brownlee C.M."/>
            <person name="Davis H.K."/>
            <person name="Edmondson E.M."/>
            <person name="Edwards S.L."/>
            <person name="Haberman K.L."/>
            <person name="Jacobs K.R."/>
            <person name="Jones G.C."/>
            <person name="Livingston L.W."/>
            <person name="Masengale M.E."/>
            <person name="Morrison C.M."/>
            <person name="Mullins A.M."/>
            <person name="Pate M.D."/>
            <person name="Pennington B.T."/>
            <person name="Pickard K.N."/>
            <person name="Rainwater D.R."/>
            <person name="Studdard A.C."/>
            <person name="Walker A.L."/>
            <person name="Reyna N.S."/>
            <person name="Garlena R.A."/>
            <person name="Russell D.A."/>
            <person name="Pope W.H."/>
            <person name="Jacobs-Sera D."/>
            <person name="Hendrix R.W."/>
            <person name="Hatfull G.F."/>
        </authorList>
    </citation>
    <scope>NUCLEOTIDE SEQUENCE [LARGE SCALE GENOMIC DNA]</scope>
</reference>
<sequence length="343" mass="37625">MAGYQPRPAGRWRGSVPPAGGAGVARPGSARDLRDVPRIAAVVRVGSEVARFDDRGHLIAASSRFWEALRNGEGIDARYTPGEVVTDAIRERVNGLIQQAEVNERRRLAGEWAAQREARAAVMSAQHEAQSAAHLAGGGVLFDPNLGRKDTVARWPITDLVEFIDRSGTQMPDLPPNVELQQFVAKIVEHAKAEGREVCALVRDHGGRLTKVLGYPNGNHRVDVQDAPAVHVDLTPARRPDPFSRMFRALAAFFEAVPRAIRNHPRRYFGIGVPLILIATGQVGAWLAAIDWAVVVVSTLIVLAGVFVVALSVSRRNYRREIADQQAALAERAQKQHEEWLKE</sequence>
<keyword evidence="2" id="KW-0812">Transmembrane</keyword>
<keyword evidence="4" id="KW-1185">Reference proteome</keyword>
<dbReference type="GeneID" id="63026688"/>
<evidence type="ECO:0000256" key="2">
    <source>
        <dbReference type="SAM" id="Phobius"/>
    </source>
</evidence>
<protein>
    <submittedName>
        <fullName evidence="3">Uncharacterized protein</fullName>
    </submittedName>
</protein>
<feature type="transmembrane region" description="Helical" evidence="2">
    <location>
        <begin position="292"/>
        <end position="313"/>
    </location>
</feature>
<keyword evidence="2" id="KW-0472">Membrane</keyword>
<organism evidence="3 4">
    <name type="scientific">Gordonia phage Ribeye</name>
    <dbReference type="NCBI Taxonomy" id="2250417"/>
    <lineage>
        <taxon>Viruses</taxon>
        <taxon>Duplodnaviria</taxon>
        <taxon>Heunggongvirae</taxon>
        <taxon>Uroviricota</taxon>
        <taxon>Caudoviricetes</taxon>
        <taxon>Stackebrandtviridae</taxon>
        <taxon>Schenleyvirinae</taxon>
        <taxon>Kroosvirus</taxon>
        <taxon>Kroosvirus ribeye</taxon>
    </lineage>
</organism>
<evidence type="ECO:0000313" key="4">
    <source>
        <dbReference type="Proteomes" id="UP000257630"/>
    </source>
</evidence>
<accession>A0A345KPB8</accession>
<evidence type="ECO:0000256" key="1">
    <source>
        <dbReference type="SAM" id="MobiDB-lite"/>
    </source>
</evidence>
<evidence type="ECO:0000313" key="3">
    <source>
        <dbReference type="EMBL" id="AXH44870.1"/>
    </source>
</evidence>
<feature type="region of interest" description="Disordered" evidence="1">
    <location>
        <begin position="1"/>
        <end position="29"/>
    </location>
</feature>
<name>A0A345KPB8_9CAUD</name>
<proteinExistence type="predicted"/>